<sequence length="92" mass="10148">MSEVNPPPGEPINYNLSAGDACGACQRKIKSKTSVSLSWYQRPENGRGVKNMGDVPGWSCEGVLIPKAEKHISAQLEVLQCYKAVKNFIRNR</sequence>
<reference evidence="1" key="1">
    <citation type="journal article" date="2021" name="Proc. Natl. Acad. Sci. U.S.A.">
        <title>A Catalog of Tens of Thousands of Viruses from Human Metagenomes Reveals Hidden Associations with Chronic Diseases.</title>
        <authorList>
            <person name="Tisza M.J."/>
            <person name="Buck C.B."/>
        </authorList>
    </citation>
    <scope>NUCLEOTIDE SEQUENCE</scope>
    <source>
        <strain evidence="1">CtUYJ6</strain>
    </source>
</reference>
<evidence type="ECO:0000313" key="1">
    <source>
        <dbReference type="EMBL" id="DAF48351.1"/>
    </source>
</evidence>
<accession>A0A8S5SCF5</accession>
<proteinExistence type="predicted"/>
<dbReference type="EMBL" id="BK032567">
    <property type="protein sequence ID" value="DAF48351.1"/>
    <property type="molecule type" value="Genomic_DNA"/>
</dbReference>
<protein>
    <submittedName>
        <fullName evidence="1">Uncharacterized protein</fullName>
    </submittedName>
</protein>
<name>A0A8S5SCF5_9CAUD</name>
<organism evidence="1">
    <name type="scientific">Podoviridae sp. ctUYJ6</name>
    <dbReference type="NCBI Taxonomy" id="2827737"/>
    <lineage>
        <taxon>Viruses</taxon>
        <taxon>Duplodnaviria</taxon>
        <taxon>Heunggongvirae</taxon>
        <taxon>Uroviricota</taxon>
        <taxon>Caudoviricetes</taxon>
    </lineage>
</organism>